<name>A0A6J7LBL4_9ZZZZ</name>
<dbReference type="AlphaFoldDB" id="A0A6J7LBL4"/>
<evidence type="ECO:0000259" key="1">
    <source>
        <dbReference type="Pfam" id="PF00561"/>
    </source>
</evidence>
<reference evidence="2" key="1">
    <citation type="submission" date="2020-05" db="EMBL/GenBank/DDBJ databases">
        <authorList>
            <person name="Chiriac C."/>
            <person name="Salcher M."/>
            <person name="Ghai R."/>
            <person name="Kavagutti S V."/>
        </authorList>
    </citation>
    <scope>NUCLEOTIDE SEQUENCE</scope>
</reference>
<evidence type="ECO:0000313" key="2">
    <source>
        <dbReference type="EMBL" id="CAB4965497.1"/>
    </source>
</evidence>
<gene>
    <name evidence="2" type="ORF">UFOPK3772_02663</name>
</gene>
<organism evidence="2">
    <name type="scientific">freshwater metagenome</name>
    <dbReference type="NCBI Taxonomy" id="449393"/>
    <lineage>
        <taxon>unclassified sequences</taxon>
        <taxon>metagenomes</taxon>
        <taxon>ecological metagenomes</taxon>
    </lineage>
</organism>
<dbReference type="Gene3D" id="3.40.50.1820">
    <property type="entry name" value="alpha/beta hydrolase"/>
    <property type="match status" value="1"/>
</dbReference>
<sequence length="296" mass="32113">MSLPTPWPRTDAFLASRTLSVRHAPSTTPGVPRAVFIHGLGGSSLNWTDLMAALQPDVDGYAIDLGGFGQSPPPRDGDMTPAGHAAGVVEFIVEELGGEPVHVFGNSLGGAVALQLAARRPDLARSLTLISPALPSVFATRSNAHLPVIAVPGVGERLVEKYLTLPAEQRVRATIDTCFGDPARVPGQRTDEAREEAESRDHLPYAADAFLRSLRGLLRTYVDLGPQRPWKLASRVQCPTLVVYGRQDPLVDPKAAHRVTKHFRHAHVVVLSDSGHVAQMEHPELVYEAWSRFCRT</sequence>
<dbReference type="PANTHER" id="PTHR46438:SF2">
    <property type="entry name" value="ALPHA_BETA-HYDROLASES SUPERFAMILY PROTEIN"/>
    <property type="match status" value="1"/>
</dbReference>
<protein>
    <submittedName>
        <fullName evidence="2">Unannotated protein</fullName>
    </submittedName>
</protein>
<dbReference type="SUPFAM" id="SSF53474">
    <property type="entry name" value="alpha/beta-Hydrolases"/>
    <property type="match status" value="1"/>
</dbReference>
<proteinExistence type="predicted"/>
<dbReference type="PANTHER" id="PTHR46438">
    <property type="entry name" value="ALPHA/BETA-HYDROLASES SUPERFAMILY PROTEIN"/>
    <property type="match status" value="1"/>
</dbReference>
<accession>A0A6J7LBL4</accession>
<feature type="domain" description="AB hydrolase-1" evidence="1">
    <location>
        <begin position="35"/>
        <end position="283"/>
    </location>
</feature>
<dbReference type="Pfam" id="PF00561">
    <property type="entry name" value="Abhydrolase_1"/>
    <property type="match status" value="1"/>
</dbReference>
<dbReference type="EMBL" id="CAFBNE010000111">
    <property type="protein sequence ID" value="CAB4965497.1"/>
    <property type="molecule type" value="Genomic_DNA"/>
</dbReference>
<dbReference type="InterPro" id="IPR000073">
    <property type="entry name" value="AB_hydrolase_1"/>
</dbReference>
<dbReference type="PRINTS" id="PR00111">
    <property type="entry name" value="ABHYDROLASE"/>
</dbReference>
<dbReference type="InterPro" id="IPR029058">
    <property type="entry name" value="AB_hydrolase_fold"/>
</dbReference>